<dbReference type="Gene3D" id="3.30.70.1350">
    <property type="entry name" value="Cation efflux protein, cytoplasmic domain"/>
    <property type="match status" value="1"/>
</dbReference>
<dbReference type="FunFam" id="3.30.70.1350:FF:000010">
    <property type="entry name" value="Cation efflux family protein, putative"/>
    <property type="match status" value="1"/>
</dbReference>
<dbReference type="SUPFAM" id="SSF160240">
    <property type="entry name" value="Cation efflux protein cytoplasmic domain-like"/>
    <property type="match status" value="1"/>
</dbReference>
<dbReference type="InterPro" id="IPR002524">
    <property type="entry name" value="Cation_efflux"/>
</dbReference>
<feature type="domain" description="Cation efflux protein transmembrane" evidence="6">
    <location>
        <begin position="104"/>
        <end position="210"/>
    </location>
</feature>
<name>A0A9W6YJH1_9STRA</name>
<dbReference type="GO" id="GO:0016020">
    <property type="term" value="C:membrane"/>
    <property type="evidence" value="ECO:0007669"/>
    <property type="project" value="UniProtKB-SubCell"/>
</dbReference>
<dbReference type="InterPro" id="IPR050291">
    <property type="entry name" value="CDF_Transporter"/>
</dbReference>
<reference evidence="8" key="1">
    <citation type="submission" date="2023-04" db="EMBL/GenBank/DDBJ databases">
        <title>Phytophthora fragariaefolia NBRC 109709.</title>
        <authorList>
            <person name="Ichikawa N."/>
            <person name="Sato H."/>
            <person name="Tonouchi N."/>
        </authorList>
    </citation>
    <scope>NUCLEOTIDE SEQUENCE</scope>
    <source>
        <strain evidence="8">NBRC 109709</strain>
    </source>
</reference>
<accession>A0A9W6YJH1</accession>
<proteinExistence type="predicted"/>
<evidence type="ECO:0000259" key="6">
    <source>
        <dbReference type="Pfam" id="PF01545"/>
    </source>
</evidence>
<dbReference type="PANTHER" id="PTHR43840:SF15">
    <property type="entry name" value="MITOCHONDRIAL METAL TRANSPORTER 1-RELATED"/>
    <property type="match status" value="1"/>
</dbReference>
<dbReference type="Proteomes" id="UP001165121">
    <property type="component" value="Unassembled WGS sequence"/>
</dbReference>
<dbReference type="Gene3D" id="1.20.1510.10">
    <property type="entry name" value="Cation efflux protein transmembrane domain"/>
    <property type="match status" value="1"/>
</dbReference>
<dbReference type="Pfam" id="PF01545">
    <property type="entry name" value="Cation_efflux"/>
    <property type="match status" value="2"/>
</dbReference>
<keyword evidence="3" id="KW-0812">Transmembrane</keyword>
<sequence length="455" mass="48287">MVHVPRASSWTCRRRSLAAAAGDAPSRLKAAARRELHALRRAPVASSSSLLPPLALHRTTRRWHGHGHSHGVLGEDEDEETAEERALRLKLSAADVKAADRITWVGVWLNVVLSGLKGAAGVAFHSSGLLADAAHSMSDLVSDFVTLVSLKYCARPPDALQPYGYGKYETIGALSVSLLLVGGSLGIMTHSLDTLLVLMEPAASSTAAIAALDPTKVAELVETMDPETLEAVESLAKSAHSHAHGMVMHPAALGIAALSVAAKEALYRTTMSIGRRVHSSVLIANAWHHRSDAVTSVVAMSGIGLSLAGFPLFDPLAGIAVGGIILKMGAEMGWDATKELCDAKLPDATVRNLEKAVDEVVGNSNGEVLSVRQVRSRLVGRHIHVDLTLVVDDAATVHQAVEWKQKMKGAIKHRMPRVKDIVVEIATPKQLAATAAAEAKEAHDHAVHNHAHSDL</sequence>
<comment type="caution">
    <text evidence="8">The sequence shown here is derived from an EMBL/GenBank/DDBJ whole genome shotgun (WGS) entry which is preliminary data.</text>
</comment>
<evidence type="ECO:0000256" key="5">
    <source>
        <dbReference type="ARBA" id="ARBA00023136"/>
    </source>
</evidence>
<dbReference type="Pfam" id="PF16916">
    <property type="entry name" value="ZT_dimer"/>
    <property type="match status" value="1"/>
</dbReference>
<dbReference type="EMBL" id="BSXT01008735">
    <property type="protein sequence ID" value="GMF66704.1"/>
    <property type="molecule type" value="Genomic_DNA"/>
</dbReference>
<evidence type="ECO:0000313" key="8">
    <source>
        <dbReference type="EMBL" id="GMF66704.1"/>
    </source>
</evidence>
<feature type="domain" description="Cation efflux protein cytoplasmic" evidence="7">
    <location>
        <begin position="359"/>
        <end position="425"/>
    </location>
</feature>
<dbReference type="InterPro" id="IPR027469">
    <property type="entry name" value="Cation_efflux_TMD_sf"/>
</dbReference>
<evidence type="ECO:0000256" key="4">
    <source>
        <dbReference type="ARBA" id="ARBA00022989"/>
    </source>
</evidence>
<keyword evidence="2" id="KW-0813">Transport</keyword>
<keyword evidence="4" id="KW-1133">Transmembrane helix</keyword>
<dbReference type="PANTHER" id="PTHR43840">
    <property type="entry name" value="MITOCHONDRIAL METAL TRANSPORTER 1-RELATED"/>
    <property type="match status" value="1"/>
</dbReference>
<organism evidence="8 9">
    <name type="scientific">Phytophthora fragariaefolia</name>
    <dbReference type="NCBI Taxonomy" id="1490495"/>
    <lineage>
        <taxon>Eukaryota</taxon>
        <taxon>Sar</taxon>
        <taxon>Stramenopiles</taxon>
        <taxon>Oomycota</taxon>
        <taxon>Peronosporomycetes</taxon>
        <taxon>Peronosporales</taxon>
        <taxon>Peronosporaceae</taxon>
        <taxon>Phytophthora</taxon>
    </lineage>
</organism>
<keyword evidence="5" id="KW-0472">Membrane</keyword>
<dbReference type="GO" id="GO:0008324">
    <property type="term" value="F:monoatomic cation transmembrane transporter activity"/>
    <property type="evidence" value="ECO:0007669"/>
    <property type="project" value="InterPro"/>
</dbReference>
<comment type="subcellular location">
    <subcellularLocation>
        <location evidence="1">Membrane</location>
        <topology evidence="1">Multi-pass membrane protein</topology>
    </subcellularLocation>
</comment>
<dbReference type="InterPro" id="IPR058533">
    <property type="entry name" value="Cation_efflux_TM"/>
</dbReference>
<evidence type="ECO:0000259" key="7">
    <source>
        <dbReference type="Pfam" id="PF16916"/>
    </source>
</evidence>
<dbReference type="AlphaFoldDB" id="A0A9W6YJH1"/>
<dbReference type="InterPro" id="IPR027470">
    <property type="entry name" value="Cation_efflux_CTD"/>
</dbReference>
<dbReference type="SUPFAM" id="SSF161111">
    <property type="entry name" value="Cation efflux protein transmembrane domain-like"/>
    <property type="match status" value="1"/>
</dbReference>
<protein>
    <submittedName>
        <fullName evidence="8">Unnamed protein product</fullName>
    </submittedName>
</protein>
<dbReference type="OrthoDB" id="435980at2759"/>
<dbReference type="InterPro" id="IPR036837">
    <property type="entry name" value="Cation_efflux_CTD_sf"/>
</dbReference>
<evidence type="ECO:0000256" key="3">
    <source>
        <dbReference type="ARBA" id="ARBA00022692"/>
    </source>
</evidence>
<keyword evidence="9" id="KW-1185">Reference proteome</keyword>
<evidence type="ECO:0000256" key="2">
    <source>
        <dbReference type="ARBA" id="ARBA00022448"/>
    </source>
</evidence>
<dbReference type="NCBIfam" id="TIGR01297">
    <property type="entry name" value="CDF"/>
    <property type="match status" value="2"/>
</dbReference>
<evidence type="ECO:0000256" key="1">
    <source>
        <dbReference type="ARBA" id="ARBA00004141"/>
    </source>
</evidence>
<gene>
    <name evidence="8" type="ORF">Pfra01_002827400</name>
</gene>
<evidence type="ECO:0000313" key="9">
    <source>
        <dbReference type="Proteomes" id="UP001165121"/>
    </source>
</evidence>
<feature type="domain" description="Cation efflux protein transmembrane" evidence="6">
    <location>
        <begin position="230"/>
        <end position="341"/>
    </location>
</feature>